<reference evidence="2" key="1">
    <citation type="journal article" date="2023" name="Mol. Biol. Evol.">
        <title>Third-Generation Sequencing Reveals the Adaptive Role of the Epigenome in Three Deep-Sea Polychaetes.</title>
        <authorList>
            <person name="Perez M."/>
            <person name="Aroh O."/>
            <person name="Sun Y."/>
            <person name="Lan Y."/>
            <person name="Juniper S.K."/>
            <person name="Young C.R."/>
            <person name="Angers B."/>
            <person name="Qian P.Y."/>
        </authorList>
    </citation>
    <scope>NUCLEOTIDE SEQUENCE</scope>
    <source>
        <strain evidence="2">P08H-3</strain>
    </source>
</reference>
<accession>A0AAD9KDS7</accession>
<feature type="chain" id="PRO_5042024555" evidence="1">
    <location>
        <begin position="19"/>
        <end position="286"/>
    </location>
</feature>
<gene>
    <name evidence="2" type="ORF">LSH36_11g11008</name>
</gene>
<sequence>MTIINLLIASFLFQEAISHDPVCGDVPSNFLDYDVGENHLTVGHTQFKYLQGLGTYDAPYVMFGLHDNRTRVEWRDFEGHIVLTSASSSDIKDGLLLNPVNLDTISLWYRVGSIFCRYTTESDELYKISSNICDFTAEAALIITYDCFRSEIYPNSPKARFQTIVAYGKDNENNEKTYLLMIYDILPGDAWFLPWEQYQHYITFLRDKDRYPIGADPNTVLAIDVTSRLSLIKGKQLPNGSSPCQEMVSAMLAIKGDLLNIPYLRWEERNEAEHDDILSFAIWRWR</sequence>
<protein>
    <submittedName>
        <fullName evidence="2">Uncharacterized protein</fullName>
    </submittedName>
</protein>
<dbReference type="EMBL" id="JAODUP010000011">
    <property type="protein sequence ID" value="KAK2169334.1"/>
    <property type="molecule type" value="Genomic_DNA"/>
</dbReference>
<evidence type="ECO:0000256" key="1">
    <source>
        <dbReference type="SAM" id="SignalP"/>
    </source>
</evidence>
<evidence type="ECO:0000313" key="2">
    <source>
        <dbReference type="EMBL" id="KAK2169334.1"/>
    </source>
</evidence>
<dbReference type="AlphaFoldDB" id="A0AAD9KDS7"/>
<keyword evidence="1" id="KW-0732">Signal</keyword>
<comment type="caution">
    <text evidence="2">The sequence shown here is derived from an EMBL/GenBank/DDBJ whole genome shotgun (WGS) entry which is preliminary data.</text>
</comment>
<feature type="signal peptide" evidence="1">
    <location>
        <begin position="1"/>
        <end position="18"/>
    </location>
</feature>
<dbReference type="Proteomes" id="UP001208570">
    <property type="component" value="Unassembled WGS sequence"/>
</dbReference>
<proteinExistence type="predicted"/>
<evidence type="ECO:0000313" key="3">
    <source>
        <dbReference type="Proteomes" id="UP001208570"/>
    </source>
</evidence>
<keyword evidence="3" id="KW-1185">Reference proteome</keyword>
<organism evidence="2 3">
    <name type="scientific">Paralvinella palmiformis</name>
    <dbReference type="NCBI Taxonomy" id="53620"/>
    <lineage>
        <taxon>Eukaryota</taxon>
        <taxon>Metazoa</taxon>
        <taxon>Spiralia</taxon>
        <taxon>Lophotrochozoa</taxon>
        <taxon>Annelida</taxon>
        <taxon>Polychaeta</taxon>
        <taxon>Sedentaria</taxon>
        <taxon>Canalipalpata</taxon>
        <taxon>Terebellida</taxon>
        <taxon>Terebelliformia</taxon>
        <taxon>Alvinellidae</taxon>
        <taxon>Paralvinella</taxon>
    </lineage>
</organism>
<name>A0AAD9KDS7_9ANNE</name>